<dbReference type="Proteomes" id="UP000183794">
    <property type="component" value="Unassembled WGS sequence"/>
</dbReference>
<dbReference type="RefSeq" id="WP_075497978.1">
    <property type="nucleotide sequence ID" value="NZ_CAWRBC010000034.1"/>
</dbReference>
<proteinExistence type="predicted"/>
<dbReference type="OrthoDB" id="5900323at2"/>
<evidence type="ECO:0000313" key="1">
    <source>
        <dbReference type="EMBL" id="SGZ00821.1"/>
    </source>
</evidence>
<reference evidence="1 2" key="1">
    <citation type="submission" date="2016-11" db="EMBL/GenBank/DDBJ databases">
        <authorList>
            <person name="Jaros S."/>
            <person name="Januszkiewicz K."/>
            <person name="Wedrychowicz H."/>
        </authorList>
    </citation>
    <scope>NUCLEOTIDE SEQUENCE [LARGE SCALE GENOMIC DNA]</scope>
    <source>
        <strain evidence="1">NVI 5450</strain>
    </source>
</reference>
<organism evidence="1 2">
    <name type="scientific">Moritella viscosa</name>
    <dbReference type="NCBI Taxonomy" id="80854"/>
    <lineage>
        <taxon>Bacteria</taxon>
        <taxon>Pseudomonadati</taxon>
        <taxon>Pseudomonadota</taxon>
        <taxon>Gammaproteobacteria</taxon>
        <taxon>Alteromonadales</taxon>
        <taxon>Moritellaceae</taxon>
        <taxon>Moritella</taxon>
    </lineage>
</organism>
<name>A0A1L0BC51_9GAMM</name>
<evidence type="ECO:0000313" key="2">
    <source>
        <dbReference type="Proteomes" id="UP000183794"/>
    </source>
</evidence>
<accession>A0A1L0BC51</accession>
<dbReference type="EMBL" id="FPLD01000064">
    <property type="protein sequence ID" value="SGZ00821.1"/>
    <property type="molecule type" value="Genomic_DNA"/>
</dbReference>
<gene>
    <name evidence="1" type="ORF">NVI5450_2351</name>
</gene>
<protein>
    <submittedName>
        <fullName evidence="1">Uncharacterized protein</fullName>
    </submittedName>
</protein>
<dbReference type="AlphaFoldDB" id="A0A1L0BC51"/>
<sequence length="126" mass="13995">MKVIKNFNLVNELTLPEQVKSALHSELTIPFDGDVNSTTDFWHEYDTFLILLEEGDVDSSLVDADEDIQYFIQYVTDNPEFVILLNDDTCPYLLALSVTTTAGGGCYLLAPLTSKTSAITILSKLI</sequence>